<dbReference type="NCBIfam" id="NF011016">
    <property type="entry name" value="PRK14444.1"/>
    <property type="match status" value="1"/>
</dbReference>
<dbReference type="InterPro" id="IPR001792">
    <property type="entry name" value="Acylphosphatase-like_dom"/>
</dbReference>
<dbReference type="Gene3D" id="3.30.70.100">
    <property type="match status" value="1"/>
</dbReference>
<keyword evidence="1" id="KW-0378">Hydrolase</keyword>
<sequence length="102" mass="11230">MSDNGDRDGSDDETVRAHVHVIGRVQGVYYRASTRDAARERGVDGWVRNLDDGRVEAVFEGPRGAVEAMVEWCETGSPSADVDAVDVTYEEPADIDGFEIER</sequence>
<comment type="catalytic activity">
    <reaction evidence="1">
        <text>an acyl phosphate + H2O = a carboxylate + phosphate + H(+)</text>
        <dbReference type="Rhea" id="RHEA:14965"/>
        <dbReference type="ChEBI" id="CHEBI:15377"/>
        <dbReference type="ChEBI" id="CHEBI:15378"/>
        <dbReference type="ChEBI" id="CHEBI:29067"/>
        <dbReference type="ChEBI" id="CHEBI:43474"/>
        <dbReference type="ChEBI" id="CHEBI:59918"/>
        <dbReference type="EC" id="3.6.1.7"/>
    </reaction>
</comment>
<dbReference type="PANTHER" id="PTHR47268:SF4">
    <property type="entry name" value="ACYLPHOSPHATASE"/>
    <property type="match status" value="1"/>
</dbReference>
<comment type="similarity">
    <text evidence="2">Belongs to the acylphosphatase family.</text>
</comment>
<dbReference type="EC" id="3.6.1.7" evidence="1"/>
<dbReference type="Pfam" id="PF00708">
    <property type="entry name" value="Acylphosphatase"/>
    <property type="match status" value="1"/>
</dbReference>
<dbReference type="AlphaFoldDB" id="A0AAV3S717"/>
<proteinExistence type="inferred from homology"/>
<evidence type="ECO:0000313" key="5">
    <source>
        <dbReference type="Proteomes" id="UP001500837"/>
    </source>
</evidence>
<dbReference type="PANTHER" id="PTHR47268">
    <property type="entry name" value="ACYLPHOSPHATASE"/>
    <property type="match status" value="1"/>
</dbReference>
<protein>
    <recommendedName>
        <fullName evidence="1">acylphosphatase</fullName>
        <ecNumber evidence="1">3.6.1.7</ecNumber>
    </recommendedName>
</protein>
<organism evidence="4 5">
    <name type="scientific">Halarchaeum salinum</name>
    <dbReference type="NCBI Taxonomy" id="489912"/>
    <lineage>
        <taxon>Archaea</taxon>
        <taxon>Methanobacteriati</taxon>
        <taxon>Methanobacteriota</taxon>
        <taxon>Stenosarchaea group</taxon>
        <taxon>Halobacteria</taxon>
        <taxon>Halobacteriales</taxon>
        <taxon>Halobacteriaceae</taxon>
    </lineage>
</organism>
<keyword evidence="5" id="KW-1185">Reference proteome</keyword>
<feature type="domain" description="Acylphosphatase-like" evidence="3">
    <location>
        <begin position="16"/>
        <end position="102"/>
    </location>
</feature>
<feature type="active site" evidence="1">
    <location>
        <position position="49"/>
    </location>
</feature>
<evidence type="ECO:0000259" key="3">
    <source>
        <dbReference type="PROSITE" id="PS51160"/>
    </source>
</evidence>
<comment type="caution">
    <text evidence="4">The sequence shown here is derived from an EMBL/GenBank/DDBJ whole genome shotgun (WGS) entry which is preliminary data.</text>
</comment>
<dbReference type="PROSITE" id="PS00151">
    <property type="entry name" value="ACYLPHOSPHATASE_2"/>
    <property type="match status" value="1"/>
</dbReference>
<dbReference type="RefSeq" id="WP_211311197.1">
    <property type="nucleotide sequence ID" value="NZ_BAAABL010000042.1"/>
</dbReference>
<dbReference type="InterPro" id="IPR020456">
    <property type="entry name" value="Acylphosphatase"/>
</dbReference>
<dbReference type="EMBL" id="BAAABL010000042">
    <property type="protein sequence ID" value="GAA0299429.1"/>
    <property type="molecule type" value="Genomic_DNA"/>
</dbReference>
<feature type="active site" evidence="1">
    <location>
        <position position="31"/>
    </location>
</feature>
<dbReference type="PROSITE" id="PS51160">
    <property type="entry name" value="ACYLPHOSPHATASE_3"/>
    <property type="match status" value="1"/>
</dbReference>
<reference evidence="4 5" key="1">
    <citation type="journal article" date="2019" name="Int. J. Syst. Evol. Microbiol.">
        <title>The Global Catalogue of Microorganisms (GCM) 10K type strain sequencing project: providing services to taxonomists for standard genome sequencing and annotation.</title>
        <authorList>
            <consortium name="The Broad Institute Genomics Platform"/>
            <consortium name="The Broad Institute Genome Sequencing Center for Infectious Disease"/>
            <person name="Wu L."/>
            <person name="Ma J."/>
        </authorList>
    </citation>
    <scope>NUCLEOTIDE SEQUENCE [LARGE SCALE GENOMIC DNA]</scope>
    <source>
        <strain evidence="4 5">JCM 16330</strain>
    </source>
</reference>
<evidence type="ECO:0000256" key="2">
    <source>
        <dbReference type="RuleBase" id="RU004168"/>
    </source>
</evidence>
<dbReference type="GO" id="GO:0003998">
    <property type="term" value="F:acylphosphatase activity"/>
    <property type="evidence" value="ECO:0007669"/>
    <property type="project" value="UniProtKB-EC"/>
</dbReference>
<evidence type="ECO:0000313" key="4">
    <source>
        <dbReference type="EMBL" id="GAA0299429.1"/>
    </source>
</evidence>
<accession>A0AAV3S717</accession>
<dbReference type="PRINTS" id="PR00112">
    <property type="entry name" value="ACYLPHPHTASE"/>
</dbReference>
<gene>
    <name evidence="4" type="ORF">GCM10009066_12000</name>
</gene>
<evidence type="ECO:0000256" key="1">
    <source>
        <dbReference type="PROSITE-ProRule" id="PRU00520"/>
    </source>
</evidence>
<dbReference type="Proteomes" id="UP001500837">
    <property type="component" value="Unassembled WGS sequence"/>
</dbReference>
<dbReference type="SUPFAM" id="SSF54975">
    <property type="entry name" value="Acylphosphatase/BLUF domain-like"/>
    <property type="match status" value="1"/>
</dbReference>
<dbReference type="InterPro" id="IPR017968">
    <property type="entry name" value="Acylphosphatase_CS"/>
</dbReference>
<name>A0AAV3S717_9EURY</name>
<dbReference type="InterPro" id="IPR036046">
    <property type="entry name" value="Acylphosphatase-like_dom_sf"/>
</dbReference>